<name>A0ABN0ZRM3_9ACTN</name>
<dbReference type="EMBL" id="BAAABY010000014">
    <property type="protein sequence ID" value="GAA0456772.1"/>
    <property type="molecule type" value="Genomic_DNA"/>
</dbReference>
<evidence type="ECO:0000313" key="2">
    <source>
        <dbReference type="EMBL" id="GAA0456772.1"/>
    </source>
</evidence>
<gene>
    <name evidence="2" type="ORF">GCM10010361_21000</name>
</gene>
<keyword evidence="1" id="KW-0812">Transmembrane</keyword>
<reference evidence="2 3" key="1">
    <citation type="journal article" date="2019" name="Int. J. Syst. Evol. Microbiol.">
        <title>The Global Catalogue of Microorganisms (GCM) 10K type strain sequencing project: providing services to taxonomists for standard genome sequencing and annotation.</title>
        <authorList>
            <consortium name="The Broad Institute Genomics Platform"/>
            <consortium name="The Broad Institute Genome Sequencing Center for Infectious Disease"/>
            <person name="Wu L."/>
            <person name="Ma J."/>
        </authorList>
    </citation>
    <scope>NUCLEOTIDE SEQUENCE [LARGE SCALE GENOMIC DNA]</scope>
    <source>
        <strain evidence="2 3">JCM 4805</strain>
    </source>
</reference>
<feature type="transmembrane region" description="Helical" evidence="1">
    <location>
        <begin position="43"/>
        <end position="62"/>
    </location>
</feature>
<feature type="transmembrane region" description="Helical" evidence="1">
    <location>
        <begin position="74"/>
        <end position="94"/>
    </location>
</feature>
<feature type="transmembrane region" description="Helical" evidence="1">
    <location>
        <begin position="100"/>
        <end position="121"/>
    </location>
</feature>
<keyword evidence="1" id="KW-0472">Membrane</keyword>
<keyword evidence="1" id="KW-1133">Transmembrane helix</keyword>
<proteinExistence type="predicted"/>
<keyword evidence="3" id="KW-1185">Reference proteome</keyword>
<comment type="caution">
    <text evidence="2">The sequence shown here is derived from an EMBL/GenBank/DDBJ whole genome shotgun (WGS) entry which is preliminary data.</text>
</comment>
<protein>
    <recommendedName>
        <fullName evidence="4">DUF2568 domain-containing protein</fullName>
    </recommendedName>
</protein>
<sequence length="127" mass="14137">MTDSADRKPSTLTLVRIFGGVPLIWFAVYIAVEEFVGKQAIPYAAAAWPMMLAPIPLFWVFLKRKDEIRNPQDIFRRLSVTVESLSGLLFLMNVVMAVGYVWFAALPAALSLAILVGGRVGKRARVR</sequence>
<organism evidence="2 3">
    <name type="scientific">Streptomyces olivaceiscleroticus</name>
    <dbReference type="NCBI Taxonomy" id="68245"/>
    <lineage>
        <taxon>Bacteria</taxon>
        <taxon>Bacillati</taxon>
        <taxon>Actinomycetota</taxon>
        <taxon>Actinomycetes</taxon>
        <taxon>Kitasatosporales</taxon>
        <taxon>Streptomycetaceae</taxon>
        <taxon>Streptomyces</taxon>
    </lineage>
</organism>
<evidence type="ECO:0000313" key="3">
    <source>
        <dbReference type="Proteomes" id="UP001500909"/>
    </source>
</evidence>
<dbReference type="Proteomes" id="UP001500909">
    <property type="component" value="Unassembled WGS sequence"/>
</dbReference>
<accession>A0ABN0ZRM3</accession>
<dbReference type="RefSeq" id="WP_346094698.1">
    <property type="nucleotide sequence ID" value="NZ_BAAABY010000014.1"/>
</dbReference>
<evidence type="ECO:0000256" key="1">
    <source>
        <dbReference type="SAM" id="Phobius"/>
    </source>
</evidence>
<feature type="transmembrane region" description="Helical" evidence="1">
    <location>
        <begin position="12"/>
        <end position="31"/>
    </location>
</feature>
<evidence type="ECO:0008006" key="4">
    <source>
        <dbReference type="Google" id="ProtNLM"/>
    </source>
</evidence>